<dbReference type="PROSITE" id="PS00374">
    <property type="entry name" value="MGMT"/>
    <property type="match status" value="1"/>
</dbReference>
<dbReference type="PANTHER" id="PTHR10815">
    <property type="entry name" value="METHYLATED-DNA--PROTEIN-CYSTEINE METHYLTRANSFERASE"/>
    <property type="match status" value="1"/>
</dbReference>
<dbReference type="Gene3D" id="1.10.10.10">
    <property type="entry name" value="Winged helix-like DNA-binding domain superfamily/Winged helix DNA-binding domain"/>
    <property type="match status" value="1"/>
</dbReference>
<evidence type="ECO:0000313" key="13">
    <source>
        <dbReference type="EMBL" id="WFG40720.1"/>
    </source>
</evidence>
<evidence type="ECO:0000256" key="3">
    <source>
        <dbReference type="ARBA" id="ARBA00022490"/>
    </source>
</evidence>
<reference evidence="13" key="2">
    <citation type="journal article" date="2023" name="Nat. Commun.">
        <title>Cultivation of marine bacteria of the SAR202 clade.</title>
        <authorList>
            <person name="Lim Y."/>
            <person name="Seo J.H."/>
            <person name="Giovannoni S.J."/>
            <person name="Kang I."/>
            <person name="Cho J.C."/>
        </authorList>
    </citation>
    <scope>NUCLEOTIDE SEQUENCE</scope>
    <source>
        <strain evidence="13">JH1073</strain>
    </source>
</reference>
<dbReference type="AlphaFoldDB" id="A0AAJ5ZGV8"/>
<evidence type="ECO:0000256" key="2">
    <source>
        <dbReference type="ARBA" id="ARBA00008711"/>
    </source>
</evidence>
<feature type="active site" description="Nucleophile; methyl group acceptor" evidence="9">
    <location>
        <position position="127"/>
    </location>
</feature>
<dbReference type="GO" id="GO:0005737">
    <property type="term" value="C:cytoplasm"/>
    <property type="evidence" value="ECO:0007669"/>
    <property type="project" value="UniProtKB-SubCell"/>
</dbReference>
<reference evidence="14" key="3">
    <citation type="submission" date="2023-06" db="EMBL/GenBank/DDBJ databases">
        <title>Pangenomics reveal diversification of enzyme families and niche specialization in globally abundant SAR202 bacteria.</title>
        <authorList>
            <person name="Saw J.H.W."/>
        </authorList>
    </citation>
    <scope>NUCLEOTIDE SEQUENCE [LARGE SCALE GENOMIC DNA]</scope>
    <source>
        <strain evidence="14">JH1073</strain>
    </source>
</reference>
<evidence type="ECO:0000256" key="1">
    <source>
        <dbReference type="ARBA" id="ARBA00001286"/>
    </source>
</evidence>
<dbReference type="EC" id="2.1.1.63" evidence="9"/>
<dbReference type="Proteomes" id="UP001219901">
    <property type="component" value="Chromosome"/>
</dbReference>
<comment type="function">
    <text evidence="9">Involved in the cellular defense against the biological effects of O6-methylguanine (O6-MeG) and O4-methylthymine (O4-MeT) in DNA. Repairs the methylated nucleobase in DNA by stoichiometrically transferring the methyl group to a cysteine residue in the enzyme. This is a suicide reaction: the enzyme is irreversibly inactivated.</text>
</comment>
<dbReference type="FunFam" id="1.10.10.10:FF:000214">
    <property type="entry name" value="Methylated-DNA--protein-cysteine methyltransferase"/>
    <property type="match status" value="1"/>
</dbReference>
<dbReference type="EMBL" id="WMBE01000002">
    <property type="protein sequence ID" value="MDG0866694.1"/>
    <property type="molecule type" value="Genomic_DNA"/>
</dbReference>
<dbReference type="InterPro" id="IPR023546">
    <property type="entry name" value="MGMT"/>
</dbReference>
<dbReference type="InterPro" id="IPR036388">
    <property type="entry name" value="WH-like_DNA-bd_sf"/>
</dbReference>
<evidence type="ECO:0000313" key="14">
    <source>
        <dbReference type="Proteomes" id="UP001219901"/>
    </source>
</evidence>
<feature type="domain" description="Methylated-DNA-[protein]-cysteine S-methyltransferase DNA binding" evidence="10">
    <location>
        <begin position="76"/>
        <end position="155"/>
    </location>
</feature>
<evidence type="ECO:0000256" key="7">
    <source>
        <dbReference type="ARBA" id="ARBA00023204"/>
    </source>
</evidence>
<dbReference type="InterPro" id="IPR008332">
    <property type="entry name" value="MethylG_MeTrfase_N"/>
</dbReference>
<protein>
    <recommendedName>
        <fullName evidence="9">Methylated-DNA--protein-cysteine methyltransferase</fullName>
        <ecNumber evidence="9">2.1.1.63</ecNumber>
    </recommendedName>
    <alternativeName>
        <fullName evidence="9">6-O-methylguanine-DNA methyltransferase</fullName>
        <shortName evidence="9">MGMT</shortName>
    </alternativeName>
    <alternativeName>
        <fullName evidence="9">O-6-methylguanine-DNA-alkyltransferase</fullName>
    </alternativeName>
</protein>
<evidence type="ECO:0000313" key="12">
    <source>
        <dbReference type="EMBL" id="MDG0866694.1"/>
    </source>
</evidence>
<dbReference type="NCBIfam" id="TIGR00589">
    <property type="entry name" value="ogt"/>
    <property type="match status" value="1"/>
</dbReference>
<evidence type="ECO:0000313" key="15">
    <source>
        <dbReference type="Proteomes" id="UP001321249"/>
    </source>
</evidence>
<dbReference type="GO" id="GO:0032259">
    <property type="term" value="P:methylation"/>
    <property type="evidence" value="ECO:0007669"/>
    <property type="project" value="UniProtKB-KW"/>
</dbReference>
<accession>A0AAJ5ZGV8</accession>
<evidence type="ECO:0000256" key="9">
    <source>
        <dbReference type="HAMAP-Rule" id="MF_00772"/>
    </source>
</evidence>
<organism evidence="13 14">
    <name type="scientific">Candidatus Lucifugimonas marina</name>
    <dbReference type="NCBI Taxonomy" id="3038979"/>
    <lineage>
        <taxon>Bacteria</taxon>
        <taxon>Bacillati</taxon>
        <taxon>Chloroflexota</taxon>
        <taxon>Dehalococcoidia</taxon>
        <taxon>SAR202 cluster</taxon>
        <taxon>Candidatus Lucifugimonadales</taxon>
        <taxon>Candidatus Lucifugimonadaceae</taxon>
        <taxon>Candidatus Lucifugimonas</taxon>
    </lineage>
</organism>
<dbReference type="InterPro" id="IPR036631">
    <property type="entry name" value="MGMT_N_sf"/>
</dbReference>
<dbReference type="GO" id="GO:0003908">
    <property type="term" value="F:methylated-DNA-[protein]-cysteine S-methyltransferase activity"/>
    <property type="evidence" value="ECO:0007669"/>
    <property type="project" value="UniProtKB-UniRule"/>
</dbReference>
<dbReference type="Proteomes" id="UP001321249">
    <property type="component" value="Unassembled WGS sequence"/>
</dbReference>
<comment type="catalytic activity">
    <reaction evidence="1 9">
        <text>a 4-O-methyl-thymidine in DNA + L-cysteinyl-[protein] = a thymidine in DNA + S-methyl-L-cysteinyl-[protein]</text>
        <dbReference type="Rhea" id="RHEA:53428"/>
        <dbReference type="Rhea" id="RHEA-COMP:10131"/>
        <dbReference type="Rhea" id="RHEA-COMP:10132"/>
        <dbReference type="Rhea" id="RHEA-COMP:13555"/>
        <dbReference type="Rhea" id="RHEA-COMP:13556"/>
        <dbReference type="ChEBI" id="CHEBI:29950"/>
        <dbReference type="ChEBI" id="CHEBI:82612"/>
        <dbReference type="ChEBI" id="CHEBI:137386"/>
        <dbReference type="ChEBI" id="CHEBI:137387"/>
        <dbReference type="EC" id="2.1.1.63"/>
    </reaction>
</comment>
<dbReference type="GO" id="GO:0006307">
    <property type="term" value="P:DNA alkylation repair"/>
    <property type="evidence" value="ECO:0007669"/>
    <property type="project" value="UniProtKB-UniRule"/>
</dbReference>
<dbReference type="Gene3D" id="3.30.160.70">
    <property type="entry name" value="Methylated DNA-protein cysteine methyltransferase domain"/>
    <property type="match status" value="1"/>
</dbReference>
<keyword evidence="4 9" id="KW-0489">Methyltransferase</keyword>
<sequence length="169" mass="18513">MTTFDSRVGELTLVATDTGLRAVLWPTEKEGRVPLVEEITSMLEHPVLSATRSQLEEYFRGERKEFDLPLDLRGTDFQKSAWLALATIPFGETATYGEQAERIGRPNAVRAIGAANGRNPVSIILPCHRVVRANGDFTGFAGGIETKRDLLAFEKRANGASVQGVLELV</sequence>
<comment type="similarity">
    <text evidence="2 9">Belongs to the MGMT family.</text>
</comment>
<evidence type="ECO:0000256" key="8">
    <source>
        <dbReference type="ARBA" id="ARBA00049348"/>
    </source>
</evidence>
<dbReference type="InterPro" id="IPR001497">
    <property type="entry name" value="MethylDNA_cys_MeTrfase_AS"/>
</dbReference>
<dbReference type="SUPFAM" id="SSF53155">
    <property type="entry name" value="Methylated DNA-protein cysteine methyltransferase domain"/>
    <property type="match status" value="1"/>
</dbReference>
<dbReference type="InterPro" id="IPR036217">
    <property type="entry name" value="MethylDNA_cys_MeTrfase_DNAb"/>
</dbReference>
<evidence type="ECO:0000259" key="11">
    <source>
        <dbReference type="Pfam" id="PF02870"/>
    </source>
</evidence>
<keyword evidence="14" id="KW-1185">Reference proteome</keyword>
<keyword evidence="3 9" id="KW-0963">Cytoplasm</keyword>
<feature type="domain" description="Methylguanine DNA methyltransferase ribonuclease-like" evidence="11">
    <location>
        <begin position="2"/>
        <end position="72"/>
    </location>
</feature>
<keyword evidence="6 9" id="KW-0227">DNA damage</keyword>
<dbReference type="CDD" id="cd06445">
    <property type="entry name" value="ATase"/>
    <property type="match status" value="1"/>
</dbReference>
<dbReference type="EMBL" id="CP046147">
    <property type="protein sequence ID" value="WFG40720.1"/>
    <property type="molecule type" value="Genomic_DNA"/>
</dbReference>
<keyword evidence="5 9" id="KW-0808">Transferase</keyword>
<comment type="catalytic activity">
    <reaction evidence="8 9">
        <text>a 6-O-methyl-2'-deoxyguanosine in DNA + L-cysteinyl-[protein] = S-methyl-L-cysteinyl-[protein] + a 2'-deoxyguanosine in DNA</text>
        <dbReference type="Rhea" id="RHEA:24000"/>
        <dbReference type="Rhea" id="RHEA-COMP:10131"/>
        <dbReference type="Rhea" id="RHEA-COMP:10132"/>
        <dbReference type="Rhea" id="RHEA-COMP:11367"/>
        <dbReference type="Rhea" id="RHEA-COMP:11368"/>
        <dbReference type="ChEBI" id="CHEBI:29950"/>
        <dbReference type="ChEBI" id="CHEBI:82612"/>
        <dbReference type="ChEBI" id="CHEBI:85445"/>
        <dbReference type="ChEBI" id="CHEBI:85448"/>
        <dbReference type="EC" id="2.1.1.63"/>
    </reaction>
</comment>
<dbReference type="PANTHER" id="PTHR10815:SF5">
    <property type="entry name" value="METHYLATED-DNA--PROTEIN-CYSTEINE METHYLTRANSFERASE"/>
    <property type="match status" value="1"/>
</dbReference>
<dbReference type="SUPFAM" id="SSF46767">
    <property type="entry name" value="Methylated DNA-protein cysteine methyltransferase, C-terminal domain"/>
    <property type="match status" value="1"/>
</dbReference>
<keyword evidence="7 9" id="KW-0234">DNA repair</keyword>
<evidence type="ECO:0000256" key="4">
    <source>
        <dbReference type="ARBA" id="ARBA00022603"/>
    </source>
</evidence>
<dbReference type="Pfam" id="PF01035">
    <property type="entry name" value="DNA_binding_1"/>
    <property type="match status" value="1"/>
</dbReference>
<dbReference type="InterPro" id="IPR014048">
    <property type="entry name" value="MethylDNA_cys_MeTrfase_DNA-bd"/>
</dbReference>
<proteinExistence type="inferred from homology"/>
<reference evidence="14 15" key="1">
    <citation type="submission" date="2019-11" db="EMBL/GenBank/DDBJ databases">
        <authorList>
            <person name="Cho J.-C."/>
        </authorList>
    </citation>
    <scope>NUCLEOTIDE SEQUENCE [LARGE SCALE GENOMIC DNA]</scope>
    <source>
        <strain evidence="13 14">JH1073</strain>
        <strain evidence="12 15">JH702</strain>
    </source>
</reference>
<dbReference type="Pfam" id="PF02870">
    <property type="entry name" value="Methyltransf_1N"/>
    <property type="match status" value="1"/>
</dbReference>
<evidence type="ECO:0000259" key="10">
    <source>
        <dbReference type="Pfam" id="PF01035"/>
    </source>
</evidence>
<gene>
    <name evidence="12" type="ORF">GKO46_06340</name>
    <name evidence="13" type="ORF">GKO48_00345</name>
</gene>
<dbReference type="HAMAP" id="MF_00772">
    <property type="entry name" value="OGT"/>
    <property type="match status" value="1"/>
</dbReference>
<comment type="subcellular location">
    <subcellularLocation>
        <location evidence="9">Cytoplasm</location>
    </subcellularLocation>
</comment>
<comment type="miscellaneous">
    <text evidence="9">This enzyme catalyzes only one turnover and therefore is not strictly catalytic. According to one definition, an enzyme is a biocatalyst that acts repeatedly and over many reaction cycles.</text>
</comment>
<evidence type="ECO:0000256" key="6">
    <source>
        <dbReference type="ARBA" id="ARBA00022763"/>
    </source>
</evidence>
<evidence type="ECO:0000256" key="5">
    <source>
        <dbReference type="ARBA" id="ARBA00022679"/>
    </source>
</evidence>
<name>A0AAJ5ZGV8_9CHLR</name>